<dbReference type="InterPro" id="IPR043502">
    <property type="entry name" value="DNA/RNA_pol_sf"/>
</dbReference>
<dbReference type="Pfam" id="PF00078">
    <property type="entry name" value="RVT_1"/>
    <property type="match status" value="1"/>
</dbReference>
<dbReference type="SUPFAM" id="SSF56672">
    <property type="entry name" value="DNA/RNA polymerases"/>
    <property type="match status" value="1"/>
</dbReference>
<accession>A0A670K9Z9</accession>
<dbReference type="InterPro" id="IPR000477">
    <property type="entry name" value="RT_dom"/>
</dbReference>
<dbReference type="Proteomes" id="UP000472272">
    <property type="component" value="Chromosome 13"/>
</dbReference>
<reference evidence="3" key="3">
    <citation type="submission" date="2025-09" db="UniProtKB">
        <authorList>
            <consortium name="Ensembl"/>
        </authorList>
    </citation>
    <scope>IDENTIFICATION</scope>
</reference>
<dbReference type="GeneTree" id="ENSGT01150000286962"/>
<keyword evidence="4" id="KW-1185">Reference proteome</keyword>
<feature type="compositionally biased region" description="Basic and acidic residues" evidence="1">
    <location>
        <begin position="179"/>
        <end position="203"/>
    </location>
</feature>
<proteinExistence type="predicted"/>
<feature type="domain" description="Reverse transcriptase" evidence="2">
    <location>
        <begin position="302"/>
        <end position="388"/>
    </location>
</feature>
<dbReference type="Ensembl" id="ENSPMRT00000033565.1">
    <property type="protein sequence ID" value="ENSPMRP00000031642.1"/>
    <property type="gene ID" value="ENSPMRG00000020501.1"/>
</dbReference>
<dbReference type="PANTHER" id="PTHR33332">
    <property type="entry name" value="REVERSE TRANSCRIPTASE DOMAIN-CONTAINING PROTEIN"/>
    <property type="match status" value="1"/>
</dbReference>
<dbReference type="AlphaFoldDB" id="A0A670K9Z9"/>
<evidence type="ECO:0000313" key="3">
    <source>
        <dbReference type="Ensembl" id="ENSPMRP00000031642.1"/>
    </source>
</evidence>
<evidence type="ECO:0000256" key="1">
    <source>
        <dbReference type="SAM" id="MobiDB-lite"/>
    </source>
</evidence>
<reference evidence="3 4" key="1">
    <citation type="journal article" date="2019" name="Proc. Natl. Acad. Sci. U.S.A.">
        <title>Regulatory changes in pterin and carotenoid genes underlie balanced color polymorphisms in the wall lizard.</title>
        <authorList>
            <person name="Andrade P."/>
            <person name="Pinho C."/>
            <person name="Perez I de Lanuza G."/>
            <person name="Afonso S."/>
            <person name="Brejcha J."/>
            <person name="Rubin C.J."/>
            <person name="Wallerman O."/>
            <person name="Pereira P."/>
            <person name="Sabatino S.J."/>
            <person name="Bellati A."/>
            <person name="Pellitteri-Rosa D."/>
            <person name="Bosakova Z."/>
            <person name="Bunikis I."/>
            <person name="Carretero M.A."/>
            <person name="Feiner N."/>
            <person name="Marsik P."/>
            <person name="Pauperio F."/>
            <person name="Salvi D."/>
            <person name="Soler L."/>
            <person name="While G.M."/>
            <person name="Uller T."/>
            <person name="Font E."/>
            <person name="Andersson L."/>
            <person name="Carneiro M."/>
        </authorList>
    </citation>
    <scope>NUCLEOTIDE SEQUENCE</scope>
</reference>
<sequence length="389" mass="42948">MRVGEEKQKEGRRWKQSGGSLRTSKRLLHHCLLPSFFLFLPSFSPRASLLSLSLPPSLGEGITSSRSHLSEGERRPRLLLLPLPFCPLPSFLPAKVSPPAPSPAPVCRMCYFSFQLLPLFLSFSFSLSSFPRLPGESPPFFLSLARPFLSLLSFLFSSSCDRLLPPFLCHQNVLSARERPLEKGREGRGGKGEGGRKKGRQLDLAHSPAPSPPRAHTRVYSFSRPHPLSCLQVPGPRGSILPGKRGGRRRSCKILRTSGTVGRSQQLKTLARYLGALSYSGSAPSSWAVFRKWWGADECSDPWTLTCGVPQGSVLSPMLFNIYMKPLGEIIRGFGLGVHQYADDTQLYLSFKSEPVKAVKVLCECLEVVGGWMAANGLRLNPDKTEVLF</sequence>
<feature type="region of interest" description="Disordered" evidence="1">
    <location>
        <begin position="179"/>
        <end position="216"/>
    </location>
</feature>
<name>A0A670K9Z9_PODMU</name>
<reference evidence="3" key="2">
    <citation type="submission" date="2025-08" db="UniProtKB">
        <authorList>
            <consortium name="Ensembl"/>
        </authorList>
    </citation>
    <scope>IDENTIFICATION</scope>
</reference>
<organism evidence="3 4">
    <name type="scientific">Podarcis muralis</name>
    <name type="common">Wall lizard</name>
    <name type="synonym">Lacerta muralis</name>
    <dbReference type="NCBI Taxonomy" id="64176"/>
    <lineage>
        <taxon>Eukaryota</taxon>
        <taxon>Metazoa</taxon>
        <taxon>Chordata</taxon>
        <taxon>Craniata</taxon>
        <taxon>Vertebrata</taxon>
        <taxon>Euteleostomi</taxon>
        <taxon>Lepidosauria</taxon>
        <taxon>Squamata</taxon>
        <taxon>Bifurcata</taxon>
        <taxon>Unidentata</taxon>
        <taxon>Episquamata</taxon>
        <taxon>Laterata</taxon>
        <taxon>Lacertibaenia</taxon>
        <taxon>Lacertidae</taxon>
        <taxon>Podarcis</taxon>
    </lineage>
</organism>
<evidence type="ECO:0000313" key="4">
    <source>
        <dbReference type="Proteomes" id="UP000472272"/>
    </source>
</evidence>
<evidence type="ECO:0000259" key="2">
    <source>
        <dbReference type="Pfam" id="PF00078"/>
    </source>
</evidence>
<protein>
    <recommendedName>
        <fullName evidence="2">Reverse transcriptase domain-containing protein</fullName>
    </recommendedName>
</protein>